<evidence type="ECO:0000313" key="2">
    <source>
        <dbReference type="EMBL" id="OQM74496.1"/>
    </source>
</evidence>
<evidence type="ECO:0000313" key="3">
    <source>
        <dbReference type="Proteomes" id="UP000191905"/>
    </source>
</evidence>
<protein>
    <submittedName>
        <fullName evidence="2">Antibiotic biosynthesis monooxygenase</fullName>
    </submittedName>
</protein>
<dbReference type="Pfam" id="PF03992">
    <property type="entry name" value="ABM"/>
    <property type="match status" value="1"/>
</dbReference>
<dbReference type="EMBL" id="MDET01000029">
    <property type="protein sequence ID" value="OQM74496.1"/>
    <property type="molecule type" value="Genomic_DNA"/>
</dbReference>
<dbReference type="SUPFAM" id="SSF54909">
    <property type="entry name" value="Dimeric alpha+beta barrel"/>
    <property type="match status" value="1"/>
</dbReference>
<dbReference type="InterPro" id="IPR007138">
    <property type="entry name" value="ABM_dom"/>
</dbReference>
<dbReference type="GO" id="GO:0004497">
    <property type="term" value="F:monooxygenase activity"/>
    <property type="evidence" value="ECO:0007669"/>
    <property type="project" value="UniProtKB-KW"/>
</dbReference>
<dbReference type="PROSITE" id="PS51725">
    <property type="entry name" value="ABM"/>
    <property type="match status" value="1"/>
</dbReference>
<dbReference type="OrthoDB" id="5518280at2"/>
<dbReference type="AlphaFoldDB" id="A0A1V8RMW7"/>
<dbReference type="InterPro" id="IPR011008">
    <property type="entry name" value="Dimeric_a/b-barrel"/>
</dbReference>
<organism evidence="2 3">
    <name type="scientific">Manganibacter manganicus</name>
    <dbReference type="NCBI Taxonomy" id="1873176"/>
    <lineage>
        <taxon>Bacteria</taxon>
        <taxon>Pseudomonadati</taxon>
        <taxon>Pseudomonadota</taxon>
        <taxon>Alphaproteobacteria</taxon>
        <taxon>Hyphomicrobiales</taxon>
        <taxon>Phyllobacteriaceae</taxon>
        <taxon>Manganibacter</taxon>
    </lineage>
</organism>
<name>A0A1V8RMW7_9HYPH</name>
<feature type="domain" description="ABM" evidence="1">
    <location>
        <begin position="2"/>
        <end position="90"/>
    </location>
</feature>
<proteinExistence type="predicted"/>
<dbReference type="Proteomes" id="UP000191905">
    <property type="component" value="Unassembled WGS sequence"/>
</dbReference>
<keyword evidence="3" id="KW-1185">Reference proteome</keyword>
<reference evidence="2 3" key="1">
    <citation type="journal article" date="2016" name="Int. J. Syst. Evol. Microbiol.">
        <title>Pseudaminobacter manganicus sp. nov., isolated from sludge of a manganese mine.</title>
        <authorList>
            <person name="Li J."/>
            <person name="Huang J."/>
            <person name="Liao S."/>
            <person name="Wang G."/>
        </authorList>
    </citation>
    <scope>NUCLEOTIDE SEQUENCE [LARGE SCALE GENOMIC DNA]</scope>
    <source>
        <strain evidence="2 3">JH-7</strain>
    </source>
</reference>
<dbReference type="Gene3D" id="3.30.70.100">
    <property type="match status" value="1"/>
</dbReference>
<dbReference type="STRING" id="1873176.BFN67_21770"/>
<dbReference type="RefSeq" id="WP_080920718.1">
    <property type="nucleotide sequence ID" value="NZ_MDET01000029.1"/>
</dbReference>
<evidence type="ECO:0000259" key="1">
    <source>
        <dbReference type="PROSITE" id="PS51725"/>
    </source>
</evidence>
<accession>A0A1V8RMW7</accession>
<sequence length="99" mass="10566">MHGLIGKIRSAPGKREELLDILLQATGSLPGCLNYIVARDPADTTAIWVTEVWVDAASHKASLSLPEVQEAIARAKPLIVGFDFQIETEPAGGFGLPKS</sequence>
<gene>
    <name evidence="2" type="ORF">BFN67_21770</name>
</gene>
<keyword evidence="2" id="KW-0560">Oxidoreductase</keyword>
<keyword evidence="2" id="KW-0503">Monooxygenase</keyword>
<comment type="caution">
    <text evidence="2">The sequence shown here is derived from an EMBL/GenBank/DDBJ whole genome shotgun (WGS) entry which is preliminary data.</text>
</comment>